<evidence type="ECO:0000259" key="2">
    <source>
        <dbReference type="Pfam" id="PF01464"/>
    </source>
</evidence>
<feature type="region of interest" description="Disordered" evidence="1">
    <location>
        <begin position="1"/>
        <end position="81"/>
    </location>
</feature>
<dbReference type="InterPro" id="IPR008258">
    <property type="entry name" value="Transglycosylase_SLT_dom_1"/>
</dbReference>
<dbReference type="PANTHER" id="PTHR21525">
    <property type="entry name" value="MOTILE SPERM PROTEIN"/>
    <property type="match status" value="1"/>
</dbReference>
<dbReference type="InterPro" id="IPR019710">
    <property type="entry name" value="DUF4226"/>
</dbReference>
<keyword evidence="4" id="KW-1185">Reference proteome</keyword>
<dbReference type="CDD" id="cd13402">
    <property type="entry name" value="LT_TF-like"/>
    <property type="match status" value="1"/>
</dbReference>
<dbReference type="Gene3D" id="1.10.530.10">
    <property type="match status" value="1"/>
</dbReference>
<feature type="region of interest" description="Disordered" evidence="1">
    <location>
        <begin position="247"/>
        <end position="274"/>
    </location>
</feature>
<dbReference type="EMBL" id="QZFU01000006">
    <property type="protein sequence ID" value="RJO79860.1"/>
    <property type="molecule type" value="Genomic_DNA"/>
</dbReference>
<protein>
    <submittedName>
        <fullName evidence="3">DUF4226 domain-containing protein</fullName>
    </submittedName>
</protein>
<proteinExistence type="predicted"/>
<sequence length="390" mass="39756">MSETDRNTPAHSGDAVDAKVSVPEPKKQAAKARRSSTPSNPRHGSPPAVVGSPQQAAPATPQAETATAAPPSQHLNAGDPSAALAGGPLAAATLGALAGIAAQFGDGRPTADTGLPTHLTEPANVRPTGPVLWDGGTGSSYAAKALGDANQANALNTLHTELGSLLNGAVDTTTGGRAQIGIIMAEVDSALNALGGVADTPAGRQMLVSALGNALQRASNVLGNGQIAAAATAEGIAALSARYLRQTQPQRRTNRRPFRRGIGSGPPTTMPTGEQGQWINEALRVLRANGYDTHAISPSDVAAIIQHESGGNPHAINLWDSNAAAGIPSKGLMQTIDPTFNAYSLPGHRDIWNPVDNIVAGVRYAIDRYGSVGNVPGIANLRSGGHYVGY</sequence>
<evidence type="ECO:0000256" key="1">
    <source>
        <dbReference type="SAM" id="MobiDB-lite"/>
    </source>
</evidence>
<dbReference type="Pfam" id="PF01464">
    <property type="entry name" value="SLT"/>
    <property type="match status" value="1"/>
</dbReference>
<reference evidence="3 4" key="1">
    <citation type="submission" date="2018-09" db="EMBL/GenBank/DDBJ databases">
        <title>YIM PH21274 draft genome.</title>
        <authorList>
            <person name="Miao C."/>
        </authorList>
    </citation>
    <scope>NUCLEOTIDE SEQUENCE [LARGE SCALE GENOMIC DNA]</scope>
    <source>
        <strain evidence="3 4">YIM PH 21724</strain>
    </source>
</reference>
<dbReference type="Proteomes" id="UP000266677">
    <property type="component" value="Unassembled WGS sequence"/>
</dbReference>
<name>A0A3A4KJ12_9NOCA</name>
<dbReference type="AlphaFoldDB" id="A0A3A4KJ12"/>
<dbReference type="RefSeq" id="WP_120036932.1">
    <property type="nucleotide sequence ID" value="NZ_QZFU01000006.1"/>
</dbReference>
<organism evidence="3 4">
    <name type="scientific">Nocardia panacis</name>
    <dbReference type="NCBI Taxonomy" id="2340916"/>
    <lineage>
        <taxon>Bacteria</taxon>
        <taxon>Bacillati</taxon>
        <taxon>Actinomycetota</taxon>
        <taxon>Actinomycetes</taxon>
        <taxon>Mycobacteriales</taxon>
        <taxon>Nocardiaceae</taxon>
        <taxon>Nocardia</taxon>
    </lineage>
</organism>
<evidence type="ECO:0000313" key="3">
    <source>
        <dbReference type="EMBL" id="RJO79860.1"/>
    </source>
</evidence>
<accession>A0A3A4KJ12</accession>
<feature type="domain" description="Transglycosylase SLT" evidence="2">
    <location>
        <begin position="294"/>
        <end position="374"/>
    </location>
</feature>
<dbReference type="SUPFAM" id="SSF53955">
    <property type="entry name" value="Lysozyme-like"/>
    <property type="match status" value="1"/>
</dbReference>
<dbReference type="InterPro" id="IPR023346">
    <property type="entry name" value="Lysozyme-like_dom_sf"/>
</dbReference>
<evidence type="ECO:0000313" key="4">
    <source>
        <dbReference type="Proteomes" id="UP000266677"/>
    </source>
</evidence>
<gene>
    <name evidence="3" type="ORF">D5S18_00875</name>
</gene>
<comment type="caution">
    <text evidence="3">The sequence shown here is derived from an EMBL/GenBank/DDBJ whole genome shotgun (WGS) entry which is preliminary data.</text>
</comment>
<dbReference type="Pfam" id="PF10774">
    <property type="entry name" value="DUF4226"/>
    <property type="match status" value="1"/>
</dbReference>
<feature type="compositionally biased region" description="Low complexity" evidence="1">
    <location>
        <begin position="53"/>
        <end position="71"/>
    </location>
</feature>
<dbReference type="OrthoDB" id="4629613at2"/>
<dbReference type="PANTHER" id="PTHR21525:SF9">
    <property type="entry name" value="CHANNEL_COLICIN DOMAIN-CONTAINING PROTEIN"/>
    <property type="match status" value="1"/>
</dbReference>